<dbReference type="GO" id="GO:0006383">
    <property type="term" value="P:transcription by RNA polymerase III"/>
    <property type="evidence" value="ECO:0007669"/>
    <property type="project" value="InterPro"/>
</dbReference>
<evidence type="ECO:0000313" key="6">
    <source>
        <dbReference type="WBParaSite" id="TREG1_4170.3"/>
    </source>
</evidence>
<reference evidence="3" key="1">
    <citation type="submission" date="2022-06" db="EMBL/GenBank/DDBJ databases">
        <authorList>
            <person name="Berger JAMES D."/>
            <person name="Berger JAMES D."/>
        </authorList>
    </citation>
    <scope>NUCLEOTIDE SEQUENCE [LARGE SCALE GENOMIC DNA]</scope>
</reference>
<dbReference type="InterPro" id="IPR019481">
    <property type="entry name" value="TFIIIC_triple_barrel"/>
</dbReference>
<protein>
    <recommendedName>
        <fullName evidence="2">Transcription factor TFIIIC triple barrel domain-containing protein</fullName>
    </recommendedName>
</protein>
<feature type="domain" description="Transcription factor TFIIIC triple barrel" evidence="2">
    <location>
        <begin position="200"/>
        <end position="304"/>
    </location>
</feature>
<evidence type="ECO:0000256" key="1">
    <source>
        <dbReference type="SAM" id="MobiDB-lite"/>
    </source>
</evidence>
<evidence type="ECO:0000313" key="3">
    <source>
        <dbReference type="Proteomes" id="UP000050795"/>
    </source>
</evidence>
<reference evidence="4 5" key="2">
    <citation type="submission" date="2023-11" db="UniProtKB">
        <authorList>
            <consortium name="WormBaseParasite"/>
        </authorList>
    </citation>
    <scope>IDENTIFICATION</scope>
</reference>
<name>A0AA85JU12_TRIRE</name>
<dbReference type="InterPro" id="IPR042771">
    <property type="entry name" value="GTF3C6-like"/>
</dbReference>
<dbReference type="WBParaSite" id="TREG1_4170.2">
    <property type="protein sequence ID" value="TREG1_4170.2"/>
    <property type="gene ID" value="TREG1_4170"/>
</dbReference>
<dbReference type="Proteomes" id="UP000050795">
    <property type="component" value="Unassembled WGS sequence"/>
</dbReference>
<dbReference type="AlphaFoldDB" id="A0AA85JU12"/>
<dbReference type="Gene3D" id="2.60.40.4370">
    <property type="match status" value="1"/>
</dbReference>
<evidence type="ECO:0000313" key="4">
    <source>
        <dbReference type="WBParaSite" id="TREG1_4170.1"/>
    </source>
</evidence>
<dbReference type="WBParaSite" id="TREG1_4170.6">
    <property type="protein sequence ID" value="TREG1_4170.6"/>
    <property type="gene ID" value="TREG1_4170"/>
</dbReference>
<accession>A0AA85JU12</accession>
<dbReference type="WBParaSite" id="TREG1_4170.4">
    <property type="protein sequence ID" value="TREG1_4170.4"/>
    <property type="gene ID" value="TREG1_4170"/>
</dbReference>
<dbReference type="PANTHER" id="PTHR21860:SF2">
    <property type="entry name" value="GENERAL TRANSCRIPTION FACTOR 3C POLYPEPTIDE 6"/>
    <property type="match status" value="1"/>
</dbReference>
<dbReference type="WBParaSite" id="TREG1_4170.1">
    <property type="protein sequence ID" value="TREG1_4170.1"/>
    <property type="gene ID" value="TREG1_4170"/>
</dbReference>
<organism evidence="3 6">
    <name type="scientific">Trichobilharzia regenti</name>
    <name type="common">Nasal bird schistosome</name>
    <dbReference type="NCBI Taxonomy" id="157069"/>
    <lineage>
        <taxon>Eukaryota</taxon>
        <taxon>Metazoa</taxon>
        <taxon>Spiralia</taxon>
        <taxon>Lophotrochozoa</taxon>
        <taxon>Platyhelminthes</taxon>
        <taxon>Trematoda</taxon>
        <taxon>Digenea</taxon>
        <taxon>Strigeidida</taxon>
        <taxon>Schistosomatoidea</taxon>
        <taxon>Schistosomatidae</taxon>
        <taxon>Trichobilharzia</taxon>
    </lineage>
</organism>
<keyword evidence="3" id="KW-1185">Reference proteome</keyword>
<sequence length="308" mass="34405">MRLLSNLQLTCGKSQTLYATPKVHAMFTDAFSCISKNSLDIVTLVYSLLSGVMIAVSHVVSTQRSVITHILLTEVEILRASFVYSYLIDLKRRVGYASEILLTTVYWISVSWGNGGLCHTIWKTMMLILMNGRMVPNLRERKSTGSTAKKNVETSQASCSHVQKSSTETEINHNQNSDALCLDSSTSNTDEDWEVLNEENLFVDCQGLLEDDILTPNSVIHLVDLESEKPLMQVGPAVFEGHYEDVVGTYLLFENCKSPLESTLFAESGTTTFSNRKVDEQTQNTANYVTKCSKSLAFQRIFLKTKAE</sequence>
<evidence type="ECO:0000259" key="2">
    <source>
        <dbReference type="Pfam" id="PF10419"/>
    </source>
</evidence>
<proteinExistence type="predicted"/>
<feature type="compositionally biased region" description="Polar residues" evidence="1">
    <location>
        <begin position="144"/>
        <end position="171"/>
    </location>
</feature>
<evidence type="ECO:0000313" key="5">
    <source>
        <dbReference type="WBParaSite" id="TREG1_4170.2"/>
    </source>
</evidence>
<feature type="region of interest" description="Disordered" evidence="1">
    <location>
        <begin position="141"/>
        <end position="171"/>
    </location>
</feature>
<dbReference type="PANTHER" id="PTHR21860">
    <property type="entry name" value="TRANSCRIPTION INITIATION FACTOR IIIC TFIIIC , POLYPEPTIDE 6-RELATED"/>
    <property type="match status" value="1"/>
</dbReference>
<dbReference type="WBParaSite" id="TREG1_4170.3">
    <property type="protein sequence ID" value="TREG1_4170.3"/>
    <property type="gene ID" value="TREG1_4170"/>
</dbReference>
<dbReference type="GO" id="GO:0000127">
    <property type="term" value="C:transcription factor TFIIIC complex"/>
    <property type="evidence" value="ECO:0007669"/>
    <property type="project" value="TreeGrafter"/>
</dbReference>
<dbReference type="Pfam" id="PF10419">
    <property type="entry name" value="TFIIIC_sub6"/>
    <property type="match status" value="1"/>
</dbReference>
<dbReference type="WBParaSite" id="TREG1_4170.5">
    <property type="protein sequence ID" value="TREG1_4170.5"/>
    <property type="gene ID" value="TREG1_4170"/>
</dbReference>